<protein>
    <submittedName>
        <fullName evidence="1">Uncharacterized protein</fullName>
    </submittedName>
</protein>
<keyword evidence="2" id="KW-1185">Reference proteome</keyword>
<proteinExistence type="predicted"/>
<dbReference type="Proteomes" id="UP000762676">
    <property type="component" value="Unassembled WGS sequence"/>
</dbReference>
<accession>A0AAV4FA34</accession>
<name>A0AAV4FA34_9GAST</name>
<evidence type="ECO:0000313" key="1">
    <source>
        <dbReference type="EMBL" id="GFR70077.1"/>
    </source>
</evidence>
<dbReference type="AlphaFoldDB" id="A0AAV4FA34"/>
<sequence>MNVDVYHRGIVDVQHGCGVGVYNGFDVGKIQVDDLTCQGHEKEHYNGAINWPGEHSPTIGHVGSALRMSIAYHTGSHVPYITMKPLPSEGAPSLTQSMRI</sequence>
<reference evidence="1 2" key="1">
    <citation type="journal article" date="2021" name="Elife">
        <title>Chloroplast acquisition without the gene transfer in kleptoplastic sea slugs, Plakobranchus ocellatus.</title>
        <authorList>
            <person name="Maeda T."/>
            <person name="Takahashi S."/>
            <person name="Yoshida T."/>
            <person name="Shimamura S."/>
            <person name="Takaki Y."/>
            <person name="Nagai Y."/>
            <person name="Toyoda A."/>
            <person name="Suzuki Y."/>
            <person name="Arimoto A."/>
            <person name="Ishii H."/>
            <person name="Satoh N."/>
            <person name="Nishiyama T."/>
            <person name="Hasebe M."/>
            <person name="Maruyama T."/>
            <person name="Minagawa J."/>
            <person name="Obokata J."/>
            <person name="Shigenobu S."/>
        </authorList>
    </citation>
    <scope>NUCLEOTIDE SEQUENCE [LARGE SCALE GENOMIC DNA]</scope>
</reference>
<dbReference type="EMBL" id="BMAT01000636">
    <property type="protein sequence ID" value="GFR70077.1"/>
    <property type="molecule type" value="Genomic_DNA"/>
</dbReference>
<comment type="caution">
    <text evidence="1">The sequence shown here is derived from an EMBL/GenBank/DDBJ whole genome shotgun (WGS) entry which is preliminary data.</text>
</comment>
<organism evidence="1 2">
    <name type="scientific">Elysia marginata</name>
    <dbReference type="NCBI Taxonomy" id="1093978"/>
    <lineage>
        <taxon>Eukaryota</taxon>
        <taxon>Metazoa</taxon>
        <taxon>Spiralia</taxon>
        <taxon>Lophotrochozoa</taxon>
        <taxon>Mollusca</taxon>
        <taxon>Gastropoda</taxon>
        <taxon>Heterobranchia</taxon>
        <taxon>Euthyneura</taxon>
        <taxon>Panpulmonata</taxon>
        <taxon>Sacoglossa</taxon>
        <taxon>Placobranchoidea</taxon>
        <taxon>Plakobranchidae</taxon>
        <taxon>Elysia</taxon>
    </lineage>
</organism>
<evidence type="ECO:0000313" key="2">
    <source>
        <dbReference type="Proteomes" id="UP000762676"/>
    </source>
</evidence>
<gene>
    <name evidence="1" type="ORF">ElyMa_000319300</name>
</gene>